<reference evidence="2 3" key="1">
    <citation type="submission" date="2015-10" db="EMBL/GenBank/DDBJ databases">
        <title>Corynebacteirum lowii and Corynebacterium oculi species nova, derived from human clinical disease and and emended description of Corynebacterium mastiditis.</title>
        <authorList>
            <person name="Bernard K."/>
            <person name="Pacheco A.L."/>
            <person name="Mcdougall C."/>
            <person name="Burtx T."/>
            <person name="Weibe D."/>
            <person name="Tyler S."/>
            <person name="Olson A.B."/>
            <person name="Cnockaert M."/>
            <person name="Eguchi H."/>
            <person name="Kuwahara T."/>
            <person name="Nakayama-Imaohji H."/>
            <person name="Boudewijins M."/>
            <person name="Van Hoecke F."/>
            <person name="Bernier A.-M."/>
            <person name="Vandamme P."/>
        </authorList>
    </citation>
    <scope>NUCLEOTIDE SEQUENCE [LARGE SCALE GENOMIC DNA]</scope>
    <source>
        <strain evidence="2 3">NML 130206</strain>
    </source>
</reference>
<dbReference type="GO" id="GO:0006596">
    <property type="term" value="P:polyamine biosynthetic process"/>
    <property type="evidence" value="ECO:0007669"/>
    <property type="project" value="UniProtKB-KW"/>
</dbReference>
<dbReference type="PATRIC" id="fig|1544413.3.peg.1308"/>
<dbReference type="SUPFAM" id="SSF53335">
    <property type="entry name" value="S-adenosyl-L-methionine-dependent methyltransferases"/>
    <property type="match status" value="1"/>
</dbReference>
<dbReference type="GO" id="GO:0004766">
    <property type="term" value="F:spermidine synthase activity"/>
    <property type="evidence" value="ECO:0007669"/>
    <property type="project" value="UniProtKB-EC"/>
</dbReference>
<dbReference type="CDD" id="cd02440">
    <property type="entry name" value="AdoMet_MTases"/>
    <property type="match status" value="1"/>
</dbReference>
<evidence type="ECO:0000313" key="2">
    <source>
        <dbReference type="EMBL" id="KQB86380.1"/>
    </source>
</evidence>
<keyword evidence="3" id="KW-1185">Reference proteome</keyword>
<accession>A0A0Q0YI93</accession>
<dbReference type="Proteomes" id="UP000050488">
    <property type="component" value="Unassembled WGS sequence"/>
</dbReference>
<dbReference type="OrthoDB" id="8221452at2"/>
<evidence type="ECO:0000256" key="1">
    <source>
        <dbReference type="ARBA" id="ARBA00023115"/>
    </source>
</evidence>
<proteinExistence type="predicted"/>
<dbReference type="RefSeq" id="WP_055177855.1">
    <property type="nucleotide sequence ID" value="NZ_JAUSQY010000001.1"/>
</dbReference>
<dbReference type="AlphaFoldDB" id="A0A0Q0YI93"/>
<dbReference type="Gene3D" id="3.40.50.150">
    <property type="entry name" value="Vaccinia Virus protein VP39"/>
    <property type="match status" value="1"/>
</dbReference>
<dbReference type="STRING" id="1544413.Clow_01300"/>
<dbReference type="PANTHER" id="PTHR43317:SF1">
    <property type="entry name" value="THERMOSPERMINE SYNTHASE ACAULIS5"/>
    <property type="match status" value="1"/>
</dbReference>
<name>A0A0Q0YI93_9CORY</name>
<protein>
    <submittedName>
        <fullName evidence="2">Spermidine synthase</fullName>
        <ecNumber evidence="2">2.5.1.16</ecNumber>
    </submittedName>
</protein>
<dbReference type="PANTHER" id="PTHR43317">
    <property type="entry name" value="THERMOSPERMINE SYNTHASE ACAULIS5"/>
    <property type="match status" value="1"/>
</dbReference>
<dbReference type="EC" id="2.5.1.16" evidence="2"/>
<gene>
    <name evidence="2" type="primary">speE_2</name>
    <name evidence="2" type="ORF">Clow_01300</name>
</gene>
<dbReference type="InterPro" id="IPR029063">
    <property type="entry name" value="SAM-dependent_MTases_sf"/>
</dbReference>
<dbReference type="EMBL" id="LKEV01000003">
    <property type="protein sequence ID" value="KQB86380.1"/>
    <property type="molecule type" value="Genomic_DNA"/>
</dbReference>
<sequence>MARQQQPAPQEGTYEIDTGTAALQRDDAAGDSWLLLVNDAISSHVAIGQPRLLHFDYMRWIAAAVEHAVADHLDPQRLRITHLGGAACTLARYFAAVYPRSRNTVVEIDAALATHVRRWFDIPRAPQVKIRVGEARAVTDTFVENSRDVIIRDVFSGSTTPRSLSTVEFYQRCSQALSPEGLLVLNCATRADLAEARAEIAGLREAFAHVEAIADPAMLKGKRYGNVILTASHAATPDRPGLHRRLLGGAAPAQSRDSAWTARLASGTRPRHDYPRGQVAGR</sequence>
<keyword evidence="1" id="KW-0620">Polyamine biosynthesis</keyword>
<keyword evidence="2" id="KW-0808">Transferase</keyword>
<organism evidence="2 3">
    <name type="scientific">Corynebacterium lowii</name>
    <dbReference type="NCBI Taxonomy" id="1544413"/>
    <lineage>
        <taxon>Bacteria</taxon>
        <taxon>Bacillati</taxon>
        <taxon>Actinomycetota</taxon>
        <taxon>Actinomycetes</taxon>
        <taxon>Mycobacteriales</taxon>
        <taxon>Corynebacteriaceae</taxon>
        <taxon>Corynebacterium</taxon>
    </lineage>
</organism>
<evidence type="ECO:0000313" key="3">
    <source>
        <dbReference type="Proteomes" id="UP000050488"/>
    </source>
</evidence>
<dbReference type="NCBIfam" id="NF037959">
    <property type="entry name" value="MFS_SpdSyn"/>
    <property type="match status" value="1"/>
</dbReference>
<comment type="caution">
    <text evidence="2">The sequence shown here is derived from an EMBL/GenBank/DDBJ whole genome shotgun (WGS) entry which is preliminary data.</text>
</comment>